<dbReference type="CDD" id="cd00761">
    <property type="entry name" value="Glyco_tranf_GTA_type"/>
    <property type="match status" value="1"/>
</dbReference>
<organism evidence="2 3">
    <name type="scientific">Ohtaekwangia kribbensis</name>
    <dbReference type="NCBI Taxonomy" id="688913"/>
    <lineage>
        <taxon>Bacteria</taxon>
        <taxon>Pseudomonadati</taxon>
        <taxon>Bacteroidota</taxon>
        <taxon>Cytophagia</taxon>
        <taxon>Cytophagales</taxon>
        <taxon>Fulvivirgaceae</taxon>
        <taxon>Ohtaekwangia</taxon>
    </lineage>
</organism>
<dbReference type="EMBL" id="JBHTKA010000007">
    <property type="protein sequence ID" value="MFD1001685.1"/>
    <property type="molecule type" value="Genomic_DNA"/>
</dbReference>
<dbReference type="RefSeq" id="WP_377581849.1">
    <property type="nucleotide sequence ID" value="NZ_JBHTKA010000007.1"/>
</dbReference>
<keyword evidence="3" id="KW-1185">Reference proteome</keyword>
<dbReference type="Gene3D" id="3.90.550.10">
    <property type="entry name" value="Spore Coat Polysaccharide Biosynthesis Protein SpsA, Chain A"/>
    <property type="match status" value="1"/>
</dbReference>
<evidence type="ECO:0000313" key="3">
    <source>
        <dbReference type="Proteomes" id="UP001597112"/>
    </source>
</evidence>
<dbReference type="PANTHER" id="PTHR43685:SF2">
    <property type="entry name" value="GLYCOSYLTRANSFERASE 2-LIKE DOMAIN-CONTAINING PROTEIN"/>
    <property type="match status" value="1"/>
</dbReference>
<accession>A0ABW3K895</accession>
<comment type="caution">
    <text evidence="2">The sequence shown here is derived from an EMBL/GenBank/DDBJ whole genome shotgun (WGS) entry which is preliminary data.</text>
</comment>
<dbReference type="InterPro" id="IPR029044">
    <property type="entry name" value="Nucleotide-diphossugar_trans"/>
</dbReference>
<sequence length="235" mass="26944">MSTTPRLSAIVPCFNQGRYINFSINSITNQTIPVDEIIIVDDGSTDTQTTAWIKSYNHPNVKIVSQKNSGPATARNNGYKYCNGDYILLLDADDMFERTFVEKACNVLCKHPEVGAVSSHVLKFGDQDYTWHPTGGDVAGFMLGINSVACGLIRRTAWDSAHGFNSDMRDGYEDWDFWLRITKAGWLVHILPEILFYYRAKKESRVVDTIRKHKDLYRQIRFNHPDIFSKYFEEN</sequence>
<gene>
    <name evidence="2" type="ORF">ACFQ21_20305</name>
</gene>
<dbReference type="InterPro" id="IPR001173">
    <property type="entry name" value="Glyco_trans_2-like"/>
</dbReference>
<dbReference type="Pfam" id="PF00535">
    <property type="entry name" value="Glycos_transf_2"/>
    <property type="match status" value="1"/>
</dbReference>
<dbReference type="InterPro" id="IPR050834">
    <property type="entry name" value="Glycosyltransf_2"/>
</dbReference>
<protein>
    <submittedName>
        <fullName evidence="2">Glycosyltransferase family 2 protein</fullName>
    </submittedName>
</protein>
<evidence type="ECO:0000259" key="1">
    <source>
        <dbReference type="Pfam" id="PF00535"/>
    </source>
</evidence>
<feature type="domain" description="Glycosyltransferase 2-like" evidence="1">
    <location>
        <begin position="8"/>
        <end position="135"/>
    </location>
</feature>
<evidence type="ECO:0000313" key="2">
    <source>
        <dbReference type="EMBL" id="MFD1001685.1"/>
    </source>
</evidence>
<dbReference type="PANTHER" id="PTHR43685">
    <property type="entry name" value="GLYCOSYLTRANSFERASE"/>
    <property type="match status" value="1"/>
</dbReference>
<reference evidence="3" key="1">
    <citation type="journal article" date="2019" name="Int. J. Syst. Evol. Microbiol.">
        <title>The Global Catalogue of Microorganisms (GCM) 10K type strain sequencing project: providing services to taxonomists for standard genome sequencing and annotation.</title>
        <authorList>
            <consortium name="The Broad Institute Genomics Platform"/>
            <consortium name="The Broad Institute Genome Sequencing Center for Infectious Disease"/>
            <person name="Wu L."/>
            <person name="Ma J."/>
        </authorList>
    </citation>
    <scope>NUCLEOTIDE SEQUENCE [LARGE SCALE GENOMIC DNA]</scope>
    <source>
        <strain evidence="3">CCUG 58938</strain>
    </source>
</reference>
<dbReference type="SUPFAM" id="SSF53448">
    <property type="entry name" value="Nucleotide-diphospho-sugar transferases"/>
    <property type="match status" value="1"/>
</dbReference>
<name>A0ABW3K895_9BACT</name>
<proteinExistence type="predicted"/>
<dbReference type="Proteomes" id="UP001597112">
    <property type="component" value="Unassembled WGS sequence"/>
</dbReference>